<keyword evidence="3" id="KW-1185">Reference proteome</keyword>
<evidence type="ECO:0000256" key="1">
    <source>
        <dbReference type="SAM" id="MobiDB-lite"/>
    </source>
</evidence>
<feature type="region of interest" description="Disordered" evidence="1">
    <location>
        <begin position="122"/>
        <end position="151"/>
    </location>
</feature>
<dbReference type="OrthoDB" id="4235225at2"/>
<organism evidence="2 3">
    <name type="scientific">Streptomyces hundungensis</name>
    <dbReference type="NCBI Taxonomy" id="1077946"/>
    <lineage>
        <taxon>Bacteria</taxon>
        <taxon>Bacillati</taxon>
        <taxon>Actinomycetota</taxon>
        <taxon>Actinomycetes</taxon>
        <taxon>Kitasatosporales</taxon>
        <taxon>Streptomycetaceae</taxon>
        <taxon>Streptomyces</taxon>
    </lineage>
</organism>
<reference evidence="2 3" key="1">
    <citation type="submission" date="2018-10" db="EMBL/GenBank/DDBJ databases">
        <title>Relationship between Morphology and Antimicrobial Activity in Streptomyces.</title>
        <authorList>
            <person name="Kang H.J."/>
            <person name="Kim S.B."/>
        </authorList>
    </citation>
    <scope>NUCLEOTIDE SEQUENCE [LARGE SCALE GENOMIC DNA]</scope>
    <source>
        <strain evidence="2 3">BH38</strain>
    </source>
</reference>
<gene>
    <name evidence="2" type="ORF">DWB77_00959</name>
</gene>
<dbReference type="EMBL" id="CP032698">
    <property type="protein sequence ID" value="AYG78850.1"/>
    <property type="molecule type" value="Genomic_DNA"/>
</dbReference>
<proteinExistence type="predicted"/>
<sequence>MAPPRHELDRAWELATSVTSDVPEWRPEPQPLDVYAPCGSTAWACGTRRQILWRLPLTARDRRPVSLKLVTADQWRGAVSQLAAEVDPDRGGATVTVPHVPRGTYWIQVSRGSRLLATSRPFAIGPAQGPRPTYGYRRARTTPPRASGYRA</sequence>
<accession>A0A387HCZ7</accession>
<dbReference type="AlphaFoldDB" id="A0A387HCZ7"/>
<evidence type="ECO:0000313" key="2">
    <source>
        <dbReference type="EMBL" id="AYG78850.1"/>
    </source>
</evidence>
<dbReference type="KEGG" id="shun:DWB77_00959"/>
<protein>
    <submittedName>
        <fullName evidence="2">Uncharacterized protein</fullName>
    </submittedName>
</protein>
<name>A0A387HCZ7_9ACTN</name>
<dbReference type="RefSeq" id="WP_120720037.1">
    <property type="nucleotide sequence ID" value="NZ_CP032698.1"/>
</dbReference>
<evidence type="ECO:0000313" key="3">
    <source>
        <dbReference type="Proteomes" id="UP000271554"/>
    </source>
</evidence>
<dbReference type="Proteomes" id="UP000271554">
    <property type="component" value="Chromosome"/>
</dbReference>